<comment type="caution">
    <text evidence="2">The sequence shown here is derived from an EMBL/GenBank/DDBJ whole genome shotgun (WGS) entry which is preliminary data.</text>
</comment>
<evidence type="ECO:0000313" key="2">
    <source>
        <dbReference type="EMBL" id="EKC57208.1"/>
    </source>
</evidence>
<dbReference type="AlphaFoldDB" id="K1SI04"/>
<evidence type="ECO:0000256" key="1">
    <source>
        <dbReference type="SAM" id="MobiDB-lite"/>
    </source>
</evidence>
<accession>K1SI04</accession>
<dbReference type="EMBL" id="AJWY01009842">
    <property type="protein sequence ID" value="EKC57208.1"/>
    <property type="molecule type" value="Genomic_DNA"/>
</dbReference>
<name>K1SI04_9ZZZZ</name>
<gene>
    <name evidence="2" type="ORF">LEA_14468</name>
</gene>
<feature type="non-terminal residue" evidence="2">
    <location>
        <position position="1"/>
    </location>
</feature>
<evidence type="ECO:0008006" key="3">
    <source>
        <dbReference type="Google" id="ProtNLM"/>
    </source>
</evidence>
<proteinExistence type="predicted"/>
<reference evidence="2" key="1">
    <citation type="journal article" date="2013" name="Environ. Microbiol.">
        <title>Microbiota from the distal guts of lean and obese adolescents exhibit partial functional redundancy besides clear differences in community structure.</title>
        <authorList>
            <person name="Ferrer M."/>
            <person name="Ruiz A."/>
            <person name="Lanza F."/>
            <person name="Haange S.B."/>
            <person name="Oberbach A."/>
            <person name="Till H."/>
            <person name="Bargiela R."/>
            <person name="Campoy C."/>
            <person name="Segura M.T."/>
            <person name="Richter M."/>
            <person name="von Bergen M."/>
            <person name="Seifert J."/>
            <person name="Suarez A."/>
        </authorList>
    </citation>
    <scope>NUCLEOTIDE SEQUENCE</scope>
</reference>
<organism evidence="2">
    <name type="scientific">human gut metagenome</name>
    <dbReference type="NCBI Taxonomy" id="408170"/>
    <lineage>
        <taxon>unclassified sequences</taxon>
        <taxon>metagenomes</taxon>
        <taxon>organismal metagenomes</taxon>
    </lineage>
</organism>
<protein>
    <recommendedName>
        <fullName evidence="3">Site-specific integrase</fullName>
    </recommendedName>
</protein>
<sequence>DTMPKKRANGEGSIRKRKDGRWEGRYTAGNDPTTGKPIHKSVLAKTQAEAKEKLKQAIRGG</sequence>
<feature type="region of interest" description="Disordered" evidence="1">
    <location>
        <begin position="1"/>
        <end position="39"/>
    </location>
</feature>